<evidence type="ECO:0000313" key="4">
    <source>
        <dbReference type="EMBL" id="KAF5827340.1"/>
    </source>
</evidence>
<name>A0ABQ7FYA5_DUNSA</name>
<keyword evidence="2" id="KW-0812">Transmembrane</keyword>
<feature type="compositionally biased region" description="Basic and acidic residues" evidence="1">
    <location>
        <begin position="288"/>
        <end position="298"/>
    </location>
</feature>
<feature type="compositionally biased region" description="Low complexity" evidence="1">
    <location>
        <begin position="178"/>
        <end position="191"/>
    </location>
</feature>
<feature type="transmembrane region" description="Helical" evidence="2">
    <location>
        <begin position="49"/>
        <end position="67"/>
    </location>
</feature>
<comment type="caution">
    <text evidence="4">The sequence shown here is derived from an EMBL/GenBank/DDBJ whole genome shotgun (WGS) entry which is preliminary data.</text>
</comment>
<feature type="signal peptide" evidence="3">
    <location>
        <begin position="1"/>
        <end position="17"/>
    </location>
</feature>
<reference evidence="4" key="1">
    <citation type="submission" date="2017-08" db="EMBL/GenBank/DDBJ databases">
        <authorList>
            <person name="Polle J.E."/>
            <person name="Barry K."/>
            <person name="Cushman J."/>
            <person name="Schmutz J."/>
            <person name="Tran D."/>
            <person name="Hathwaick L.T."/>
            <person name="Yim W.C."/>
            <person name="Jenkins J."/>
            <person name="Mckie-Krisberg Z.M."/>
            <person name="Prochnik S."/>
            <person name="Lindquist E."/>
            <person name="Dockter R.B."/>
            <person name="Adam C."/>
            <person name="Molina H."/>
            <person name="Bunkerborg J."/>
            <person name="Jin E."/>
            <person name="Buchheim M."/>
            <person name="Magnuson J."/>
        </authorList>
    </citation>
    <scope>NUCLEOTIDE SEQUENCE</scope>
    <source>
        <strain evidence="4">CCAP 19/18</strain>
    </source>
</reference>
<evidence type="ECO:0008006" key="6">
    <source>
        <dbReference type="Google" id="ProtNLM"/>
    </source>
</evidence>
<feature type="compositionally biased region" description="Low complexity" evidence="1">
    <location>
        <begin position="198"/>
        <end position="210"/>
    </location>
</feature>
<evidence type="ECO:0000256" key="2">
    <source>
        <dbReference type="SAM" id="Phobius"/>
    </source>
</evidence>
<accession>A0ABQ7FYA5</accession>
<evidence type="ECO:0000313" key="5">
    <source>
        <dbReference type="Proteomes" id="UP000815325"/>
    </source>
</evidence>
<keyword evidence="2" id="KW-0472">Membrane</keyword>
<feature type="compositionally biased region" description="Low complexity" evidence="1">
    <location>
        <begin position="218"/>
        <end position="229"/>
    </location>
</feature>
<feature type="region of interest" description="Disordered" evidence="1">
    <location>
        <begin position="98"/>
        <end position="130"/>
    </location>
</feature>
<dbReference type="EMBL" id="MU070526">
    <property type="protein sequence ID" value="KAF5827340.1"/>
    <property type="molecule type" value="Genomic_DNA"/>
</dbReference>
<sequence>MMCIWVAHAWLTSQLMASHLMADDHAARRYSVLLVSGDDGNDTRMQHDAVAWLYIGPRTCLFLFVYLQMMMGDDGNDACVKYDALAWLDIGSRTYDDGDDTRTQLDASSRGNRGTHQRWSKGGRGGGGVTYGDGGVAGRLQVLSNFQVAPLLQYWQTKTGAQPGAGSWNPSRTTAAYGTPPRGTPFRGTPPQVGPEHSSSNGNGASISNNRDTLRALQWGGQQQPPRQQSHPDQDVPSQGQQDACEMSAMDWLGLGSLDDSDGSGGAAGQEGGGAVQDNRDAGPGFKLDWEGNDDRGSELLLKVGGEASPWQ</sequence>
<dbReference type="Proteomes" id="UP000815325">
    <property type="component" value="Unassembled WGS sequence"/>
</dbReference>
<proteinExistence type="predicted"/>
<feature type="chain" id="PRO_5045080653" description="Encoded protein" evidence="3">
    <location>
        <begin position="18"/>
        <end position="312"/>
    </location>
</feature>
<feature type="compositionally biased region" description="Gly residues" evidence="1">
    <location>
        <begin position="263"/>
        <end position="275"/>
    </location>
</feature>
<gene>
    <name evidence="4" type="ORF">DUNSADRAFT_842</name>
</gene>
<evidence type="ECO:0000256" key="3">
    <source>
        <dbReference type="SAM" id="SignalP"/>
    </source>
</evidence>
<feature type="region of interest" description="Disordered" evidence="1">
    <location>
        <begin position="160"/>
        <end position="312"/>
    </location>
</feature>
<organism evidence="4 5">
    <name type="scientific">Dunaliella salina</name>
    <name type="common">Green alga</name>
    <name type="synonym">Protococcus salinus</name>
    <dbReference type="NCBI Taxonomy" id="3046"/>
    <lineage>
        <taxon>Eukaryota</taxon>
        <taxon>Viridiplantae</taxon>
        <taxon>Chlorophyta</taxon>
        <taxon>core chlorophytes</taxon>
        <taxon>Chlorophyceae</taxon>
        <taxon>CS clade</taxon>
        <taxon>Chlamydomonadales</taxon>
        <taxon>Dunaliellaceae</taxon>
        <taxon>Dunaliella</taxon>
    </lineage>
</organism>
<keyword evidence="2" id="KW-1133">Transmembrane helix</keyword>
<protein>
    <recommendedName>
        <fullName evidence="6">Encoded protein</fullName>
    </recommendedName>
</protein>
<keyword evidence="5" id="KW-1185">Reference proteome</keyword>
<evidence type="ECO:0000256" key="1">
    <source>
        <dbReference type="SAM" id="MobiDB-lite"/>
    </source>
</evidence>
<keyword evidence="3" id="KW-0732">Signal</keyword>